<dbReference type="RefSeq" id="WP_090489298.1">
    <property type="nucleotide sequence ID" value="NZ_BJVY01000006.1"/>
</dbReference>
<dbReference type="PROSITE" id="PS50093">
    <property type="entry name" value="PKD"/>
    <property type="match status" value="1"/>
</dbReference>
<reference evidence="2 5" key="2">
    <citation type="submission" date="2019-07" db="EMBL/GenBank/DDBJ databases">
        <title>Whole genome shotgun sequence of Myxococcus virescens NBRC 100334.</title>
        <authorList>
            <person name="Hosoyama A."/>
            <person name="Uohara A."/>
            <person name="Ohji S."/>
            <person name="Ichikawa N."/>
        </authorList>
    </citation>
    <scope>NUCLEOTIDE SEQUENCE [LARGE SCALE GENOMIC DNA]</scope>
    <source>
        <strain evidence="2 5">NBRC 100334</strain>
    </source>
</reference>
<comment type="caution">
    <text evidence="2">The sequence shown here is derived from an EMBL/GenBank/DDBJ whole genome shotgun (WGS) entry which is preliminary data.</text>
</comment>
<keyword evidence="4" id="KW-1185">Reference proteome</keyword>
<evidence type="ECO:0000259" key="1">
    <source>
        <dbReference type="PROSITE" id="PS50093"/>
    </source>
</evidence>
<dbReference type="EMBL" id="FNAJ01000003">
    <property type="protein sequence ID" value="SDD92636.1"/>
    <property type="molecule type" value="Genomic_DNA"/>
</dbReference>
<dbReference type="SUPFAM" id="SSF49299">
    <property type="entry name" value="PKD domain"/>
    <property type="match status" value="1"/>
</dbReference>
<evidence type="ECO:0000313" key="3">
    <source>
        <dbReference type="EMBL" id="SDD92636.1"/>
    </source>
</evidence>
<dbReference type="Proteomes" id="UP000198717">
    <property type="component" value="Unassembled WGS sequence"/>
</dbReference>
<sequence length="610" mass="65476">MPLIPRRPGSLVALLLLTVAVGPWASGCRRAVRPDLGQDRTVEAGVPVDLGSQREDATAVTWDFGDGSDAQTAPWVSHAFSRAGAYTVRALHEGEEVGRVQLTVVPRPVLRAVPASARTVMWLPELRGHVEQLMDFYARLVGPENARRAVESSPLLPLLFADLENGAGSVVDPDEGFGFFLLPEFDGVVTLLGITEPEAALKAVAGELERAGHGVMPQPDGSATVEPASGGPPMLLFEDRGYLYLAVPEGLEEPDEGEPQQAQVLAIPDAEVARQAVRSLTGPGISEDVLLTELRGKVASGSMYLFSGKQPGVAPEEEGTHPIRGFAASLAVKPERVDLDGFLSSSTPLFQGARAPASALLKDAELGPIAAAQVSVPPEELARLVFGAPGSERRERMVASWRREGLDVEALLKALRGDVVLRAYFDIPAFFRNFIRNKRPDIKGSIVFEAGLTESEPVRALVQKQLEDSVLRYTTQQEANGTLFRTRIREHPVELRITPERASLIAGELLQGRPRGDVGAELRERFGGEAFSSGHVSVMVDLGRLRADLRAAEKVPGVPNMLLGATKALSGALLDRITPLDSGFLDFSPVEGGGRLKGRLSLRADQEASR</sequence>
<gene>
    <name evidence="2" type="ORF">MVI01_15690</name>
    <name evidence="3" type="ORF">SAMN04488504_103270</name>
</gene>
<proteinExistence type="predicted"/>
<dbReference type="PROSITE" id="PS51257">
    <property type="entry name" value="PROKAR_LIPOPROTEIN"/>
    <property type="match status" value="1"/>
</dbReference>
<dbReference type="CDD" id="cd00146">
    <property type="entry name" value="PKD"/>
    <property type="match status" value="1"/>
</dbReference>
<dbReference type="AlphaFoldDB" id="A0A511H8F7"/>
<evidence type="ECO:0000313" key="5">
    <source>
        <dbReference type="Proteomes" id="UP000321224"/>
    </source>
</evidence>
<dbReference type="Gene3D" id="2.60.40.10">
    <property type="entry name" value="Immunoglobulins"/>
    <property type="match status" value="1"/>
</dbReference>
<dbReference type="InterPro" id="IPR000601">
    <property type="entry name" value="PKD_dom"/>
</dbReference>
<accession>A0A511H8F7</accession>
<organism evidence="2 5">
    <name type="scientific">Myxococcus virescens</name>
    <dbReference type="NCBI Taxonomy" id="83456"/>
    <lineage>
        <taxon>Bacteria</taxon>
        <taxon>Pseudomonadati</taxon>
        <taxon>Myxococcota</taxon>
        <taxon>Myxococcia</taxon>
        <taxon>Myxococcales</taxon>
        <taxon>Cystobacterineae</taxon>
        <taxon>Myxococcaceae</taxon>
        <taxon>Myxococcus</taxon>
    </lineage>
</organism>
<dbReference type="InterPro" id="IPR035986">
    <property type="entry name" value="PKD_dom_sf"/>
</dbReference>
<dbReference type="EMBL" id="BJVY01000006">
    <property type="protein sequence ID" value="GEL69785.1"/>
    <property type="molecule type" value="Genomic_DNA"/>
</dbReference>
<name>A0A511H8F7_9BACT</name>
<protein>
    <submittedName>
        <fullName evidence="3">PKD domain-containing protein</fullName>
    </submittedName>
</protein>
<dbReference type="Pfam" id="PF18911">
    <property type="entry name" value="PKD_4"/>
    <property type="match status" value="1"/>
</dbReference>
<feature type="domain" description="PKD" evidence="1">
    <location>
        <begin position="56"/>
        <end position="89"/>
    </location>
</feature>
<reference evidence="3 4" key="1">
    <citation type="submission" date="2016-10" db="EMBL/GenBank/DDBJ databases">
        <authorList>
            <person name="Varghese N."/>
            <person name="Submissions S."/>
        </authorList>
    </citation>
    <scope>NUCLEOTIDE SEQUENCE [LARGE SCALE GENOMIC DNA]</scope>
    <source>
        <strain evidence="3 4">DSM 2260</strain>
    </source>
</reference>
<dbReference type="Proteomes" id="UP000321224">
    <property type="component" value="Unassembled WGS sequence"/>
</dbReference>
<dbReference type="InterPro" id="IPR013783">
    <property type="entry name" value="Ig-like_fold"/>
</dbReference>
<evidence type="ECO:0000313" key="2">
    <source>
        <dbReference type="EMBL" id="GEL69785.1"/>
    </source>
</evidence>
<evidence type="ECO:0000313" key="4">
    <source>
        <dbReference type="Proteomes" id="UP000198717"/>
    </source>
</evidence>